<dbReference type="EMBL" id="CP026108">
    <property type="protein sequence ID" value="AUT75918.1"/>
    <property type="molecule type" value="Genomic_DNA"/>
</dbReference>
<name>A0AAN1JM97_9BURK</name>
<evidence type="ECO:0000313" key="2">
    <source>
        <dbReference type="Proteomes" id="UP000236649"/>
    </source>
</evidence>
<proteinExistence type="predicted"/>
<evidence type="ECO:0000313" key="1">
    <source>
        <dbReference type="EMBL" id="AUT75918.1"/>
    </source>
</evidence>
<gene>
    <name evidence="1" type="ORF">C2L64_47565</name>
</gene>
<dbReference type="Proteomes" id="UP000236649">
    <property type="component" value="Chromosome 4"/>
</dbReference>
<reference evidence="1 2" key="1">
    <citation type="submission" date="2018-01" db="EMBL/GenBank/DDBJ databases">
        <title>Species boundaries and ecological features among Paraburkholderia terrae DSMZ17804T, P. hospita DSMZ17164T and P. caribensis DSMZ13236T.</title>
        <authorList>
            <person name="Pratama A.A."/>
        </authorList>
    </citation>
    <scope>NUCLEOTIDE SEQUENCE [LARGE SCALE GENOMIC DNA]</scope>
    <source>
        <strain evidence="1 2">DSM 17164</strain>
    </source>
</reference>
<protein>
    <submittedName>
        <fullName evidence="1">Uncharacterized protein</fullName>
    </submittedName>
</protein>
<sequence length="105" mass="11336">MTYPDKHRADAPSSSITVRTVAGQLRVIPVWQALGPHAAQAKRTRFHHNKKHNFDEVTVMLGAVSPADLAEIARRLSTQTWVVVASVHTAPAPVVNSHDETGPGA</sequence>
<dbReference type="KEGG" id="phs:C2L64_47565"/>
<dbReference type="AlphaFoldDB" id="A0AAN1JM97"/>
<accession>A0AAN1JM97</accession>
<organism evidence="1 2">
    <name type="scientific">Paraburkholderia hospita</name>
    <dbReference type="NCBI Taxonomy" id="169430"/>
    <lineage>
        <taxon>Bacteria</taxon>
        <taxon>Pseudomonadati</taxon>
        <taxon>Pseudomonadota</taxon>
        <taxon>Betaproteobacteria</taxon>
        <taxon>Burkholderiales</taxon>
        <taxon>Burkholderiaceae</taxon>
        <taxon>Paraburkholderia</taxon>
    </lineage>
</organism>